<evidence type="ECO:0000313" key="4">
    <source>
        <dbReference type="EMBL" id="MFD2461613.1"/>
    </source>
</evidence>
<dbReference type="RefSeq" id="WP_345390160.1">
    <property type="nucleotide sequence ID" value="NZ_BAABHG010000004.1"/>
</dbReference>
<accession>A0ABW5GL87</accession>
<dbReference type="InterPro" id="IPR029082">
    <property type="entry name" value="Imm35"/>
</dbReference>
<sequence length="460" mass="49865">MSDEERRVREWLHHTYGERVVLADAEPVFSGERSVFFACRHHDSAEPMLAATICVPRDGADPFPTANGDPLDEEFNLGGGKNAVRWRLNARNCVVAAGAVLDGHAASALPWHPDDEAPGWWDRLLATHFPGAESTTCLDWEQAAKTIGEGGPGTRAVVWLRRRLDGHVLTGHLLFAEYGEDGVVFLDAQRGVYADIEDDTADELLVARFAAAPRDAESPIAAPWEMAAEDLPAAIRKAGHWLAGTYPADAVHLVGPVPEDELGRGWLFAITTERFTETGDWRDQLLDAALVVPKDAGSPPFGLPNRDPWGWLDDWEAGTPGLPGTPRPGEAAWFAPAMAELGGAEEIQAHSNWVDALEWISGFPPETRVLVWVRRKDGRGRETVGHLLWAVPDAEGVRLVDPMAGDGEPLIDPDPFELRVFRIAEQAAAEAAPPTGTGAPAAPAAPKAAPKGEFWEDDSF</sequence>
<keyword evidence="5" id="KW-1185">Reference proteome</keyword>
<reference evidence="5" key="1">
    <citation type="journal article" date="2019" name="Int. J. Syst. Evol. Microbiol.">
        <title>The Global Catalogue of Microorganisms (GCM) 10K type strain sequencing project: providing services to taxonomists for standard genome sequencing and annotation.</title>
        <authorList>
            <consortium name="The Broad Institute Genomics Platform"/>
            <consortium name="The Broad Institute Genome Sequencing Center for Infectious Disease"/>
            <person name="Wu L."/>
            <person name="Ma J."/>
        </authorList>
    </citation>
    <scope>NUCLEOTIDE SEQUENCE [LARGE SCALE GENOMIC DNA]</scope>
    <source>
        <strain evidence="5">CGMCC 4.7643</strain>
    </source>
</reference>
<dbReference type="InterPro" id="IPR028908">
    <property type="entry name" value="Tox-PL_dom"/>
</dbReference>
<evidence type="ECO:0000256" key="1">
    <source>
        <dbReference type="SAM" id="MobiDB-lite"/>
    </source>
</evidence>
<dbReference type="EMBL" id="JBHUKU010000014">
    <property type="protein sequence ID" value="MFD2461613.1"/>
    <property type="molecule type" value="Genomic_DNA"/>
</dbReference>
<feature type="region of interest" description="Disordered" evidence="1">
    <location>
        <begin position="429"/>
        <end position="460"/>
    </location>
</feature>
<evidence type="ECO:0000259" key="3">
    <source>
        <dbReference type="Pfam" id="PF15644"/>
    </source>
</evidence>
<evidence type="ECO:0000313" key="5">
    <source>
        <dbReference type="Proteomes" id="UP001597419"/>
    </source>
</evidence>
<evidence type="ECO:0000259" key="2">
    <source>
        <dbReference type="Pfam" id="PF15567"/>
    </source>
</evidence>
<gene>
    <name evidence="4" type="ORF">ACFSYJ_23610</name>
</gene>
<feature type="compositionally biased region" description="Low complexity" evidence="1">
    <location>
        <begin position="429"/>
        <end position="452"/>
    </location>
</feature>
<name>A0ABW5GL87_9PSEU</name>
<dbReference type="Proteomes" id="UP001597419">
    <property type="component" value="Unassembled WGS sequence"/>
</dbReference>
<proteinExistence type="predicted"/>
<organism evidence="4 5">
    <name type="scientific">Amycolatopsis samaneae</name>
    <dbReference type="NCBI Taxonomy" id="664691"/>
    <lineage>
        <taxon>Bacteria</taxon>
        <taxon>Bacillati</taxon>
        <taxon>Actinomycetota</taxon>
        <taxon>Actinomycetes</taxon>
        <taxon>Pseudonocardiales</taxon>
        <taxon>Pseudonocardiaceae</taxon>
        <taxon>Amycolatopsis</taxon>
    </lineage>
</organism>
<comment type="caution">
    <text evidence="4">The sequence shown here is derived from an EMBL/GenBank/DDBJ whole genome shotgun (WGS) entry which is preliminary data.</text>
</comment>
<feature type="domain" description="Immunity protein 35" evidence="2">
    <location>
        <begin position="233"/>
        <end position="317"/>
    </location>
</feature>
<protein>
    <submittedName>
        <fullName evidence="4">YrhB domain-containing protein</fullName>
    </submittedName>
</protein>
<dbReference type="Pfam" id="PF15567">
    <property type="entry name" value="Imm35"/>
    <property type="match status" value="1"/>
</dbReference>
<dbReference type="Pfam" id="PF15644">
    <property type="entry name" value="Gln_amidase"/>
    <property type="match status" value="1"/>
</dbReference>
<feature type="domain" description="Tox-PL" evidence="3">
    <location>
        <begin position="89"/>
        <end position="191"/>
    </location>
</feature>